<organism evidence="3 4">
    <name type="scientific">Paenibacillus pasadenensis</name>
    <dbReference type="NCBI Taxonomy" id="217090"/>
    <lineage>
        <taxon>Bacteria</taxon>
        <taxon>Bacillati</taxon>
        <taxon>Bacillota</taxon>
        <taxon>Bacilli</taxon>
        <taxon>Bacillales</taxon>
        <taxon>Paenibacillaceae</taxon>
        <taxon>Paenibacillus</taxon>
    </lineage>
</organism>
<dbReference type="InterPro" id="IPR011051">
    <property type="entry name" value="RmlC_Cupin_sf"/>
</dbReference>
<dbReference type="Gene3D" id="2.60.120.10">
    <property type="entry name" value="Jelly Rolls"/>
    <property type="match status" value="1"/>
</dbReference>
<evidence type="ECO:0000259" key="2">
    <source>
        <dbReference type="Pfam" id="PF07883"/>
    </source>
</evidence>
<protein>
    <recommendedName>
        <fullName evidence="2">Cupin type-2 domain-containing protein</fullName>
    </recommendedName>
</protein>
<proteinExistence type="predicted"/>
<dbReference type="AlphaFoldDB" id="A0A2N5NAR9"/>
<name>A0A2N5NAR9_9BACL</name>
<dbReference type="SUPFAM" id="SSF51182">
    <property type="entry name" value="RmlC-like cupins"/>
    <property type="match status" value="1"/>
</dbReference>
<feature type="region of interest" description="Disordered" evidence="1">
    <location>
        <begin position="150"/>
        <end position="175"/>
    </location>
</feature>
<evidence type="ECO:0000313" key="4">
    <source>
        <dbReference type="Proteomes" id="UP000234789"/>
    </source>
</evidence>
<evidence type="ECO:0000313" key="3">
    <source>
        <dbReference type="EMBL" id="PLT47442.1"/>
    </source>
</evidence>
<reference evidence="3 4" key="1">
    <citation type="submission" date="2017-05" db="EMBL/GenBank/DDBJ databases">
        <title>Functional genome analysis of Paenibacillus pasadenensis strain R16: insights on endophytic life style and antifungal activity.</title>
        <authorList>
            <person name="Passera A."/>
            <person name="Marcolungo L."/>
            <person name="Casati P."/>
            <person name="Brasca M."/>
            <person name="Quaglino F."/>
            <person name="Delledonne M."/>
        </authorList>
    </citation>
    <scope>NUCLEOTIDE SEQUENCE [LARGE SCALE GENOMIC DNA]</scope>
    <source>
        <strain evidence="3 4">R16</strain>
    </source>
</reference>
<dbReference type="EMBL" id="NFEZ01000003">
    <property type="protein sequence ID" value="PLT47442.1"/>
    <property type="molecule type" value="Genomic_DNA"/>
</dbReference>
<evidence type="ECO:0000256" key="1">
    <source>
        <dbReference type="SAM" id="MobiDB-lite"/>
    </source>
</evidence>
<dbReference type="InterPro" id="IPR013096">
    <property type="entry name" value="Cupin_2"/>
</dbReference>
<sequence>MQAEESGAGTAAAAGGKAAEAAVPAGTVVLRESGMEWDRMPHHPELYHREICSAADADRLGIRASSVLWEKIGVGGAVLPHHHDVAELIHITKGQVKLLCNGQWTECRAGDTFQVPAGVVHSVFNAGHEPSEQISVFLPVEPSPPPNRFFGTTLVDVPGPPGAEAAPPRRGEDGA</sequence>
<dbReference type="InterPro" id="IPR052538">
    <property type="entry name" value="Flavonoid_dioxygenase-like"/>
</dbReference>
<dbReference type="PANTHER" id="PTHR43346:SF1">
    <property type="entry name" value="QUERCETIN 2,3-DIOXYGENASE-RELATED"/>
    <property type="match status" value="1"/>
</dbReference>
<keyword evidence="4" id="KW-1185">Reference proteome</keyword>
<comment type="caution">
    <text evidence="3">The sequence shown here is derived from an EMBL/GenBank/DDBJ whole genome shotgun (WGS) entry which is preliminary data.</text>
</comment>
<dbReference type="PANTHER" id="PTHR43346">
    <property type="entry name" value="LIGAND BINDING DOMAIN PROTEIN, PUTATIVE (AFU_ORTHOLOGUE AFUA_6G14370)-RELATED"/>
    <property type="match status" value="1"/>
</dbReference>
<accession>A0A2N5NAR9</accession>
<dbReference type="Proteomes" id="UP000234789">
    <property type="component" value="Unassembled WGS sequence"/>
</dbReference>
<dbReference type="Pfam" id="PF07883">
    <property type="entry name" value="Cupin_2"/>
    <property type="match status" value="1"/>
</dbReference>
<feature type="domain" description="Cupin type-2" evidence="2">
    <location>
        <begin position="70"/>
        <end position="137"/>
    </location>
</feature>
<gene>
    <name evidence="3" type="ORF">B8V81_1666</name>
</gene>
<dbReference type="InterPro" id="IPR014710">
    <property type="entry name" value="RmlC-like_jellyroll"/>
</dbReference>